<dbReference type="AlphaFoldDB" id="A0A0H5RKW6"/>
<reference evidence="6" key="1">
    <citation type="submission" date="2015-07" db="EMBL/GenBank/DDBJ databases">
        <authorList>
            <person name="Urmite Genomes"/>
        </authorList>
    </citation>
    <scope>NUCLEOTIDE SEQUENCE [LARGE SCALE GENOMIC DNA]</scope>
    <source>
        <strain evidence="6">type strain: ATCC 49404</strain>
    </source>
</reference>
<dbReference type="Gene3D" id="6.10.140.850">
    <property type="match status" value="1"/>
</dbReference>
<dbReference type="Pfam" id="PF03965">
    <property type="entry name" value="Penicillinase_R"/>
    <property type="match status" value="1"/>
</dbReference>
<proteinExistence type="inferred from homology"/>
<dbReference type="InterPro" id="IPR005650">
    <property type="entry name" value="BlaI_family"/>
</dbReference>
<sequence length="129" mass="15087">MRVRGFGELEADIMDRIWNRGDAAVTVREVFDELAGERRIAYTTVMSTMDNLHTKGWLERDRDGRAYRYWPRLNREQHTAQLMREALDGGGRSDLVLSYFIEQIDPQDSDRLRAALRTLARRSTKAKKQ</sequence>
<dbReference type="Gene3D" id="1.10.10.10">
    <property type="entry name" value="Winged helix-like DNA-binding domain superfamily/Winged helix DNA-binding domain"/>
    <property type="match status" value="1"/>
</dbReference>
<evidence type="ECO:0000256" key="3">
    <source>
        <dbReference type="ARBA" id="ARBA00023125"/>
    </source>
</evidence>
<keyword evidence="2" id="KW-0805">Transcription regulation</keyword>
<dbReference type="GO" id="GO:0045892">
    <property type="term" value="P:negative regulation of DNA-templated transcription"/>
    <property type="evidence" value="ECO:0007669"/>
    <property type="project" value="InterPro"/>
</dbReference>
<dbReference type="GO" id="GO:0003677">
    <property type="term" value="F:DNA binding"/>
    <property type="evidence" value="ECO:0007669"/>
    <property type="project" value="UniProtKB-KW"/>
</dbReference>
<comment type="similarity">
    <text evidence="1">Belongs to the BlaI transcriptional regulatory family.</text>
</comment>
<organism evidence="5 6">
    <name type="scientific">Mycolicibacterium neworleansense</name>
    <dbReference type="NCBI Taxonomy" id="146018"/>
    <lineage>
        <taxon>Bacteria</taxon>
        <taxon>Bacillati</taxon>
        <taxon>Actinomycetota</taxon>
        <taxon>Actinomycetes</taxon>
        <taxon>Mycobacteriales</taxon>
        <taxon>Mycobacteriaceae</taxon>
        <taxon>Mycolicibacterium</taxon>
    </lineage>
</organism>
<dbReference type="SUPFAM" id="SSF46785">
    <property type="entry name" value="Winged helix' DNA-binding domain"/>
    <property type="match status" value="1"/>
</dbReference>
<evidence type="ECO:0000256" key="1">
    <source>
        <dbReference type="ARBA" id="ARBA00011046"/>
    </source>
</evidence>
<evidence type="ECO:0000313" key="5">
    <source>
        <dbReference type="EMBL" id="CRZ14391.1"/>
    </source>
</evidence>
<keyword evidence="3" id="KW-0238">DNA-binding</keyword>
<dbReference type="OrthoDB" id="9813987at2"/>
<dbReference type="InterPro" id="IPR036388">
    <property type="entry name" value="WH-like_DNA-bd_sf"/>
</dbReference>
<keyword evidence="4" id="KW-0804">Transcription</keyword>
<evidence type="ECO:0000313" key="6">
    <source>
        <dbReference type="Proteomes" id="UP000199147"/>
    </source>
</evidence>
<evidence type="ECO:0000256" key="2">
    <source>
        <dbReference type="ARBA" id="ARBA00023015"/>
    </source>
</evidence>
<dbReference type="STRING" id="146018.BN2156_01240"/>
<dbReference type="RefSeq" id="WP_090511380.1">
    <property type="nucleotide sequence ID" value="NZ_CWKH01000001.1"/>
</dbReference>
<accession>A0A0H5RKW6</accession>
<name>A0A0H5RKW6_9MYCO</name>
<dbReference type="Proteomes" id="UP000199147">
    <property type="component" value="Unassembled WGS sequence"/>
</dbReference>
<dbReference type="EMBL" id="CWKH01000001">
    <property type="protein sequence ID" value="CRZ14391.1"/>
    <property type="molecule type" value="Genomic_DNA"/>
</dbReference>
<protein>
    <submittedName>
        <fullName evidence="5">CopY family transcriptional regulator</fullName>
    </submittedName>
</protein>
<dbReference type="InterPro" id="IPR036390">
    <property type="entry name" value="WH_DNA-bd_sf"/>
</dbReference>
<gene>
    <name evidence="5" type="ORF">BN2156_01240</name>
</gene>
<evidence type="ECO:0000256" key="4">
    <source>
        <dbReference type="ARBA" id="ARBA00023163"/>
    </source>
</evidence>
<keyword evidence="6" id="KW-1185">Reference proteome</keyword>